<gene>
    <name evidence="4" type="ORF">ETB97_011118</name>
</gene>
<dbReference type="Proteomes" id="UP000541154">
    <property type="component" value="Unassembled WGS sequence"/>
</dbReference>
<dbReference type="InterPro" id="IPR036291">
    <property type="entry name" value="NAD(P)-bd_dom_sf"/>
</dbReference>
<dbReference type="Pfam" id="PF05368">
    <property type="entry name" value="NmrA"/>
    <property type="match status" value="1"/>
</dbReference>
<keyword evidence="1" id="KW-0521">NADP</keyword>
<evidence type="ECO:0000256" key="2">
    <source>
        <dbReference type="ARBA" id="ARBA00023002"/>
    </source>
</evidence>
<dbReference type="InterPro" id="IPR051609">
    <property type="entry name" value="NmrA/Isoflavone_reductase-like"/>
</dbReference>
<dbReference type="GO" id="GO:0016491">
    <property type="term" value="F:oxidoreductase activity"/>
    <property type="evidence" value="ECO:0007669"/>
    <property type="project" value="UniProtKB-KW"/>
</dbReference>
<evidence type="ECO:0000259" key="3">
    <source>
        <dbReference type="Pfam" id="PF05368"/>
    </source>
</evidence>
<keyword evidence="2" id="KW-0560">Oxidoreductase</keyword>
<organism evidence="4 5">
    <name type="scientific">Petromyces alliaceus</name>
    <name type="common">Aspergillus alliaceus</name>
    <dbReference type="NCBI Taxonomy" id="209559"/>
    <lineage>
        <taxon>Eukaryota</taxon>
        <taxon>Fungi</taxon>
        <taxon>Dikarya</taxon>
        <taxon>Ascomycota</taxon>
        <taxon>Pezizomycotina</taxon>
        <taxon>Eurotiomycetes</taxon>
        <taxon>Eurotiomycetidae</taxon>
        <taxon>Eurotiales</taxon>
        <taxon>Aspergillaceae</taxon>
        <taxon>Aspergillus</taxon>
        <taxon>Aspergillus subgen. Circumdati</taxon>
    </lineage>
</organism>
<dbReference type="PANTHER" id="PTHR47706:SF1">
    <property type="entry name" value="CIPA-LIKE, PUTATIVE (AFU_ORTHOLOGUE AFUA_1G12460)-RELATED"/>
    <property type="match status" value="1"/>
</dbReference>
<proteinExistence type="predicted"/>
<evidence type="ECO:0000256" key="1">
    <source>
        <dbReference type="ARBA" id="ARBA00022857"/>
    </source>
</evidence>
<dbReference type="Gene3D" id="3.40.50.720">
    <property type="entry name" value="NAD(P)-binding Rossmann-like Domain"/>
    <property type="match status" value="1"/>
</dbReference>
<dbReference type="SUPFAM" id="SSF51735">
    <property type="entry name" value="NAD(P)-binding Rossmann-fold domains"/>
    <property type="match status" value="1"/>
</dbReference>
<comment type="caution">
    <text evidence="4">The sequence shown here is derived from an EMBL/GenBank/DDBJ whole genome shotgun (WGS) entry which is preliminary data.</text>
</comment>
<reference evidence="4 5" key="1">
    <citation type="submission" date="2019-04" db="EMBL/GenBank/DDBJ databases">
        <title>Aspergillus burnettii sp. nov., novel species from soil in southeast Queensland.</title>
        <authorList>
            <person name="Gilchrist C.L.M."/>
            <person name="Pitt J.I."/>
            <person name="Lange L."/>
            <person name="Lacey H.J."/>
            <person name="Vuong D."/>
            <person name="Midgley D.J."/>
            <person name="Greenfield P."/>
            <person name="Bradbury M."/>
            <person name="Lacey E."/>
            <person name="Busk P.K."/>
            <person name="Pilgaard B."/>
            <person name="Chooi Y.H."/>
            <person name="Piggott A.M."/>
        </authorList>
    </citation>
    <scope>NUCLEOTIDE SEQUENCE [LARGE SCALE GENOMIC DNA]</scope>
    <source>
        <strain evidence="4 5">FRR 5400</strain>
    </source>
</reference>
<accession>A0A8H5ZTE4</accession>
<sequence length="126" mass="13456">MSAPKIVLVANPQASGPIGLSLLNSLLNAGLPVTVLTRQSKTQHTLTPRAQVLHVDYNSLTSLQAAHSNHDILINALPPRDLNFHLRFIDAPLAAGIKRLLPSKFGPDTTNPLASKLPVYASKIAV</sequence>
<dbReference type="EMBL" id="SPNV01000647">
    <property type="protein sequence ID" value="KAF5854830.1"/>
    <property type="molecule type" value="Genomic_DNA"/>
</dbReference>
<feature type="domain" description="NmrA-like" evidence="3">
    <location>
        <begin position="14"/>
        <end position="126"/>
    </location>
</feature>
<name>A0A8H5ZTE4_PETAA</name>
<evidence type="ECO:0000313" key="5">
    <source>
        <dbReference type="Proteomes" id="UP000541154"/>
    </source>
</evidence>
<evidence type="ECO:0000313" key="4">
    <source>
        <dbReference type="EMBL" id="KAF5854830.1"/>
    </source>
</evidence>
<keyword evidence="5" id="KW-1185">Reference proteome</keyword>
<dbReference type="InterPro" id="IPR008030">
    <property type="entry name" value="NmrA-like"/>
</dbReference>
<protein>
    <recommendedName>
        <fullName evidence="3">NmrA-like domain-containing protein</fullName>
    </recommendedName>
</protein>
<dbReference type="PANTHER" id="PTHR47706">
    <property type="entry name" value="NMRA-LIKE FAMILY PROTEIN"/>
    <property type="match status" value="1"/>
</dbReference>
<dbReference type="AlphaFoldDB" id="A0A8H5ZTE4"/>